<comment type="caution">
    <text evidence="2">The sequence shown here is derived from an EMBL/GenBank/DDBJ whole genome shotgun (WGS) entry which is preliminary data.</text>
</comment>
<feature type="chain" id="PRO_5007596173" evidence="1">
    <location>
        <begin position="26"/>
        <end position="87"/>
    </location>
</feature>
<organism evidence="2">
    <name type="scientific">Rhizobium leguminosarum</name>
    <dbReference type="NCBI Taxonomy" id="384"/>
    <lineage>
        <taxon>Bacteria</taxon>
        <taxon>Pseudomonadati</taxon>
        <taxon>Pseudomonadota</taxon>
        <taxon>Alphaproteobacteria</taxon>
        <taxon>Hyphomicrobiales</taxon>
        <taxon>Rhizobiaceae</taxon>
        <taxon>Rhizobium/Agrobacterium group</taxon>
        <taxon>Rhizobium</taxon>
    </lineage>
</organism>
<dbReference type="RefSeq" id="WP_062942381.1">
    <property type="nucleotide sequence ID" value="NZ_CP171844.1"/>
</dbReference>
<evidence type="ECO:0000313" key="2">
    <source>
        <dbReference type="EMBL" id="KZA99953.1"/>
    </source>
</evidence>
<sequence>MQLLPRLWATTLIVGCGVFAGSAHASLETGTNYSALPKDQIALNEYTGTVACQPVEPHYLPSFIRAADGTIIGVGYIEVENEGGADC</sequence>
<name>A0A154IHA2_RHILE</name>
<evidence type="ECO:0000256" key="1">
    <source>
        <dbReference type="SAM" id="SignalP"/>
    </source>
</evidence>
<proteinExistence type="predicted"/>
<keyword evidence="1" id="KW-0732">Signal</keyword>
<dbReference type="EMBL" id="LVYU01000098">
    <property type="protein sequence ID" value="KZA99953.1"/>
    <property type="molecule type" value="Genomic_DNA"/>
</dbReference>
<accession>A0A154IHA2</accession>
<dbReference type="AlphaFoldDB" id="A0A154IHA2"/>
<protein>
    <submittedName>
        <fullName evidence="2">Uncharacterized protein</fullName>
    </submittedName>
</protein>
<feature type="signal peptide" evidence="1">
    <location>
        <begin position="1"/>
        <end position="25"/>
    </location>
</feature>
<gene>
    <name evidence="2" type="ORF">A4A59_19450</name>
</gene>
<reference evidence="2" key="1">
    <citation type="submission" date="2016-03" db="EMBL/GenBank/DDBJ databases">
        <title>Microsymbionts genomes from the relict species Vavilovia formosa.</title>
        <authorList>
            <person name="Chirak E."/>
            <person name="Kimeklis A."/>
            <person name="Kopat V."/>
            <person name="Andronov E."/>
        </authorList>
    </citation>
    <scope>NUCLEOTIDE SEQUENCE [LARGE SCALE GENOMIC DNA]</scope>
    <source>
        <strain evidence="2">Vaf12</strain>
    </source>
</reference>